<feature type="transmembrane region" description="Helical" evidence="7">
    <location>
        <begin position="286"/>
        <end position="308"/>
    </location>
</feature>
<dbReference type="InterPro" id="IPR000515">
    <property type="entry name" value="MetI-like"/>
</dbReference>
<dbReference type="EMBL" id="CP023344">
    <property type="protein sequence ID" value="ATC65319.1"/>
    <property type="molecule type" value="Genomic_DNA"/>
</dbReference>
<dbReference type="PROSITE" id="PS50928">
    <property type="entry name" value="ABC_TM1"/>
    <property type="match status" value="1"/>
</dbReference>
<comment type="subcellular location">
    <subcellularLocation>
        <location evidence="1 7">Cell membrane</location>
        <topology evidence="1 7">Multi-pass membrane protein</topology>
    </subcellularLocation>
</comment>
<feature type="transmembrane region" description="Helical" evidence="7">
    <location>
        <begin position="131"/>
        <end position="153"/>
    </location>
</feature>
<keyword evidence="3" id="KW-1003">Cell membrane</keyword>
<dbReference type="SUPFAM" id="SSF161098">
    <property type="entry name" value="MetI-like"/>
    <property type="match status" value="1"/>
</dbReference>
<keyword evidence="2 7" id="KW-0813">Transport</keyword>
<evidence type="ECO:0000256" key="4">
    <source>
        <dbReference type="ARBA" id="ARBA00022692"/>
    </source>
</evidence>
<evidence type="ECO:0000256" key="5">
    <source>
        <dbReference type="ARBA" id="ARBA00022989"/>
    </source>
</evidence>
<dbReference type="OrthoDB" id="9804353at2"/>
<feature type="domain" description="ABC transmembrane type-1" evidence="9">
    <location>
        <begin position="124"/>
        <end position="304"/>
    </location>
</feature>
<dbReference type="CDD" id="cd06261">
    <property type="entry name" value="TM_PBP2"/>
    <property type="match status" value="1"/>
</dbReference>
<evidence type="ECO:0000313" key="10">
    <source>
        <dbReference type="EMBL" id="ATC65319.1"/>
    </source>
</evidence>
<reference evidence="10 11" key="1">
    <citation type="submission" date="2017-09" db="EMBL/GenBank/DDBJ databases">
        <title>Complete genome sequence of Verrucomicrobial strain HZ-65, isolated from freshwater.</title>
        <authorList>
            <person name="Choi A."/>
        </authorList>
    </citation>
    <scope>NUCLEOTIDE SEQUENCE [LARGE SCALE GENOMIC DNA]</scope>
    <source>
        <strain evidence="10 11">HZ-65</strain>
    </source>
</reference>
<dbReference type="Gene3D" id="1.10.3720.10">
    <property type="entry name" value="MetI-like"/>
    <property type="match status" value="1"/>
</dbReference>
<dbReference type="KEGG" id="vbh:CMV30_15960"/>
<comment type="similarity">
    <text evidence="7">Belongs to the binding-protein-dependent transport system permease family.</text>
</comment>
<evidence type="ECO:0000256" key="3">
    <source>
        <dbReference type="ARBA" id="ARBA00022475"/>
    </source>
</evidence>
<evidence type="ECO:0000256" key="8">
    <source>
        <dbReference type="SAM" id="MobiDB-lite"/>
    </source>
</evidence>
<feature type="compositionally biased region" description="Low complexity" evidence="8">
    <location>
        <begin position="339"/>
        <end position="355"/>
    </location>
</feature>
<dbReference type="PANTHER" id="PTHR30151">
    <property type="entry name" value="ALKANE SULFONATE ABC TRANSPORTER-RELATED, MEMBRANE SUBUNIT"/>
    <property type="match status" value="1"/>
</dbReference>
<feature type="transmembrane region" description="Helical" evidence="7">
    <location>
        <begin position="165"/>
        <end position="184"/>
    </location>
</feature>
<feature type="region of interest" description="Disordered" evidence="8">
    <location>
        <begin position="336"/>
        <end position="355"/>
    </location>
</feature>
<feature type="transmembrane region" description="Helical" evidence="7">
    <location>
        <begin position="249"/>
        <end position="274"/>
    </location>
</feature>
<evidence type="ECO:0000256" key="6">
    <source>
        <dbReference type="ARBA" id="ARBA00023136"/>
    </source>
</evidence>
<dbReference type="GO" id="GO:0005886">
    <property type="term" value="C:plasma membrane"/>
    <property type="evidence" value="ECO:0007669"/>
    <property type="project" value="UniProtKB-SubCell"/>
</dbReference>
<evidence type="ECO:0000256" key="7">
    <source>
        <dbReference type="RuleBase" id="RU363032"/>
    </source>
</evidence>
<evidence type="ECO:0000256" key="1">
    <source>
        <dbReference type="ARBA" id="ARBA00004651"/>
    </source>
</evidence>
<keyword evidence="5 7" id="KW-1133">Transmembrane helix</keyword>
<dbReference type="RefSeq" id="WP_096056950.1">
    <property type="nucleotide sequence ID" value="NZ_CP023344.1"/>
</dbReference>
<dbReference type="AlphaFoldDB" id="A0A290Q9J3"/>
<keyword evidence="11" id="KW-1185">Reference proteome</keyword>
<dbReference type="PANTHER" id="PTHR30151:SF0">
    <property type="entry name" value="ABC TRANSPORTER PERMEASE PROTEIN MJ0413-RELATED"/>
    <property type="match status" value="1"/>
</dbReference>
<dbReference type="InterPro" id="IPR035906">
    <property type="entry name" value="MetI-like_sf"/>
</dbReference>
<evidence type="ECO:0000256" key="2">
    <source>
        <dbReference type="ARBA" id="ARBA00022448"/>
    </source>
</evidence>
<gene>
    <name evidence="10" type="ORF">CMV30_15960</name>
</gene>
<accession>A0A290Q9J3</accession>
<name>A0A290Q9J3_9BACT</name>
<sequence>MSNSPWFAIQHPLTSRRRFLLGLFSFTLPLILWCAVSYTPFIWHPMIRVESPGGVSWFRPGLLVERAVFATENAKALAANQPAATGTRANPVFLPEPHKVAQAFYTAFTTEPKLRGDVWLHESLWRSIQTIAWGFLISSAIGIPLGILCGAYALWSRISEPVIDFIRYMPAPAFGALAVAVLGINDAPKIAIIFVGTFFQQVLVVANTIRRTDPSLLEAAQTLGCRGFRLVLHVIVPSKLAELYTDTRILLGWAWTYLIVAEVVGVSSGITFFINQQAKYRNFENVYAAIIMIGLLGLATDQILAFIGKRLFPWETQRPSRLRAFIVRLFSSRQTPLTASPKSPAISPASTEARS</sequence>
<protein>
    <submittedName>
        <fullName evidence="10">Nitrate ABC transporter permease</fullName>
    </submittedName>
</protein>
<organism evidence="10 11">
    <name type="scientific">Nibricoccus aquaticus</name>
    <dbReference type="NCBI Taxonomy" id="2576891"/>
    <lineage>
        <taxon>Bacteria</taxon>
        <taxon>Pseudomonadati</taxon>
        <taxon>Verrucomicrobiota</taxon>
        <taxon>Opitutia</taxon>
        <taxon>Opitutales</taxon>
        <taxon>Opitutaceae</taxon>
        <taxon>Nibricoccus</taxon>
    </lineage>
</organism>
<keyword evidence="6 7" id="KW-0472">Membrane</keyword>
<proteinExistence type="inferred from homology"/>
<feature type="transmembrane region" description="Helical" evidence="7">
    <location>
        <begin position="20"/>
        <end position="43"/>
    </location>
</feature>
<keyword evidence="4 7" id="KW-0812">Transmembrane</keyword>
<dbReference type="Proteomes" id="UP000217265">
    <property type="component" value="Chromosome"/>
</dbReference>
<dbReference type="GO" id="GO:0055085">
    <property type="term" value="P:transmembrane transport"/>
    <property type="evidence" value="ECO:0007669"/>
    <property type="project" value="InterPro"/>
</dbReference>
<dbReference type="Pfam" id="PF00528">
    <property type="entry name" value="BPD_transp_1"/>
    <property type="match status" value="1"/>
</dbReference>
<evidence type="ECO:0000313" key="11">
    <source>
        <dbReference type="Proteomes" id="UP000217265"/>
    </source>
</evidence>
<evidence type="ECO:0000259" key="9">
    <source>
        <dbReference type="PROSITE" id="PS50928"/>
    </source>
</evidence>